<evidence type="ECO:0000313" key="9">
    <source>
        <dbReference type="Proteomes" id="UP000220106"/>
    </source>
</evidence>
<dbReference type="PANTHER" id="PTHR34820:SF4">
    <property type="entry name" value="INNER MEMBRANE PROTEIN YEBZ"/>
    <property type="match status" value="1"/>
</dbReference>
<name>A0AAX0RW03_9BACI</name>
<feature type="transmembrane region" description="Helical" evidence="6">
    <location>
        <begin position="215"/>
        <end position="236"/>
    </location>
</feature>
<feature type="transmembrane region" description="Helical" evidence="6">
    <location>
        <begin position="316"/>
        <end position="335"/>
    </location>
</feature>
<keyword evidence="4 6" id="KW-1133">Transmembrane helix</keyword>
<proteinExistence type="predicted"/>
<dbReference type="PANTHER" id="PTHR34820">
    <property type="entry name" value="INNER MEMBRANE PROTEIN YEBZ"/>
    <property type="match status" value="1"/>
</dbReference>
<dbReference type="InterPro" id="IPR032694">
    <property type="entry name" value="CopC/D"/>
</dbReference>
<dbReference type="RefSeq" id="WP_098178052.1">
    <property type="nucleotide sequence ID" value="NZ_NUEQ01000124.1"/>
</dbReference>
<evidence type="ECO:0000256" key="6">
    <source>
        <dbReference type="SAM" id="Phobius"/>
    </source>
</evidence>
<evidence type="ECO:0000256" key="1">
    <source>
        <dbReference type="ARBA" id="ARBA00004651"/>
    </source>
</evidence>
<feature type="transmembrane region" description="Helical" evidence="6">
    <location>
        <begin position="6"/>
        <end position="29"/>
    </location>
</feature>
<evidence type="ECO:0000256" key="4">
    <source>
        <dbReference type="ARBA" id="ARBA00022989"/>
    </source>
</evidence>
<feature type="transmembrane region" description="Helical" evidence="6">
    <location>
        <begin position="179"/>
        <end position="203"/>
    </location>
</feature>
<feature type="transmembrane region" description="Helical" evidence="6">
    <location>
        <begin position="342"/>
        <end position="362"/>
    </location>
</feature>
<feature type="transmembrane region" description="Helical" evidence="6">
    <location>
        <begin position="41"/>
        <end position="67"/>
    </location>
</feature>
<sequence length="363" mass="41210">MFLIGIISEALLYLCFALLIGSFLLYLVPSSYRPDINVTKGYLMMAIGGIAIFSFIPVLQLILYLYVDIGFAQTLQSVLFTFEVGKAWVFTYIFSNLLFILVVWFDYRKRALYSYIGIIFTLILILALGWSSHASSYDQVKGFLNQSAHFTAVSVWTGILIVVSWFSKNHSNWLNFLKWFTPVAIVCFASTIVTGLILMTFVVEFKDYPNSWMIPYGQALLFKHILIIPLLVYAVINSILMKRKLEKDINFNPKPWARVESIVILLIFSATAALGQQSPPHETTVTSEVVSKLFTMFYQGQFQPEMTVRLVLNSTSMTLILLALLFLVLTIFSFIKKAPAVVSFFMCILLLLCVYLSLILGLQ</sequence>
<keyword evidence="2" id="KW-1003">Cell membrane</keyword>
<protein>
    <submittedName>
        <fullName evidence="8">Copper resistance protein CopD</fullName>
    </submittedName>
</protein>
<dbReference type="AlphaFoldDB" id="A0AAX0RW03"/>
<evidence type="ECO:0000256" key="3">
    <source>
        <dbReference type="ARBA" id="ARBA00022692"/>
    </source>
</evidence>
<evidence type="ECO:0000256" key="2">
    <source>
        <dbReference type="ARBA" id="ARBA00022475"/>
    </source>
</evidence>
<keyword evidence="5 6" id="KW-0472">Membrane</keyword>
<dbReference type="Pfam" id="PF05425">
    <property type="entry name" value="CopD"/>
    <property type="match status" value="1"/>
</dbReference>
<comment type="caution">
    <text evidence="8">The sequence shown here is derived from an EMBL/GenBank/DDBJ whole genome shotgun (WGS) entry which is preliminary data.</text>
</comment>
<dbReference type="GO" id="GO:0006825">
    <property type="term" value="P:copper ion transport"/>
    <property type="evidence" value="ECO:0007669"/>
    <property type="project" value="InterPro"/>
</dbReference>
<dbReference type="InterPro" id="IPR008457">
    <property type="entry name" value="Cu-R_CopD_dom"/>
</dbReference>
<comment type="subcellular location">
    <subcellularLocation>
        <location evidence="1">Cell membrane</location>
        <topology evidence="1">Multi-pass membrane protein</topology>
    </subcellularLocation>
</comment>
<organism evidence="8 9">
    <name type="scientific">Peribacillus butanolivorans</name>
    <dbReference type="NCBI Taxonomy" id="421767"/>
    <lineage>
        <taxon>Bacteria</taxon>
        <taxon>Bacillati</taxon>
        <taxon>Bacillota</taxon>
        <taxon>Bacilli</taxon>
        <taxon>Bacillales</taxon>
        <taxon>Bacillaceae</taxon>
        <taxon>Peribacillus</taxon>
    </lineage>
</organism>
<feature type="transmembrane region" description="Helical" evidence="6">
    <location>
        <begin position="256"/>
        <end position="275"/>
    </location>
</feature>
<evidence type="ECO:0000256" key="5">
    <source>
        <dbReference type="ARBA" id="ARBA00023136"/>
    </source>
</evidence>
<evidence type="ECO:0000313" key="8">
    <source>
        <dbReference type="EMBL" id="PEJ24886.1"/>
    </source>
</evidence>
<feature type="transmembrane region" description="Helical" evidence="6">
    <location>
        <begin position="112"/>
        <end position="130"/>
    </location>
</feature>
<dbReference type="Proteomes" id="UP000220106">
    <property type="component" value="Unassembled WGS sequence"/>
</dbReference>
<gene>
    <name evidence="8" type="ORF">CN689_26835</name>
</gene>
<dbReference type="GO" id="GO:0005886">
    <property type="term" value="C:plasma membrane"/>
    <property type="evidence" value="ECO:0007669"/>
    <property type="project" value="UniProtKB-SubCell"/>
</dbReference>
<feature type="transmembrane region" description="Helical" evidence="6">
    <location>
        <begin position="150"/>
        <end position="167"/>
    </location>
</feature>
<keyword evidence="3 6" id="KW-0812">Transmembrane</keyword>
<reference evidence="8 9" key="1">
    <citation type="submission" date="2017-09" db="EMBL/GenBank/DDBJ databases">
        <title>Large-scale bioinformatics analysis of Bacillus genomes uncovers conserved roles of natural products in bacterial physiology.</title>
        <authorList>
            <consortium name="Agbiome Team Llc"/>
            <person name="Bleich R.M."/>
            <person name="Kirk G.J."/>
            <person name="Santa Maria K.C."/>
            <person name="Allen S.E."/>
            <person name="Farag S."/>
            <person name="Shank E.A."/>
            <person name="Bowers A."/>
        </authorList>
    </citation>
    <scope>NUCLEOTIDE SEQUENCE [LARGE SCALE GENOMIC DNA]</scope>
    <source>
        <strain evidence="8 9">AFS003229</strain>
    </source>
</reference>
<feature type="transmembrane region" description="Helical" evidence="6">
    <location>
        <begin position="87"/>
        <end position="105"/>
    </location>
</feature>
<feature type="domain" description="Copper resistance protein D" evidence="7">
    <location>
        <begin position="176"/>
        <end position="274"/>
    </location>
</feature>
<accession>A0AAX0RW03</accession>
<evidence type="ECO:0000259" key="7">
    <source>
        <dbReference type="Pfam" id="PF05425"/>
    </source>
</evidence>
<dbReference type="EMBL" id="NUEQ01000124">
    <property type="protein sequence ID" value="PEJ24886.1"/>
    <property type="molecule type" value="Genomic_DNA"/>
</dbReference>